<reference evidence="1 2" key="1">
    <citation type="submission" date="2017-06" db="EMBL/GenBank/DDBJ databases">
        <authorList>
            <person name="Kim H.J."/>
            <person name="Triplett B.A."/>
        </authorList>
    </citation>
    <scope>NUCLEOTIDE SEQUENCE [LARGE SCALE GENOMIC DNA]</scope>
    <source>
        <strain evidence="1 2">DSM 25597</strain>
    </source>
</reference>
<name>A0A239E9H0_9FLAO</name>
<evidence type="ECO:0000313" key="2">
    <source>
        <dbReference type="Proteomes" id="UP000198379"/>
    </source>
</evidence>
<dbReference type="EMBL" id="FZNY01000014">
    <property type="protein sequence ID" value="SNS40562.1"/>
    <property type="molecule type" value="Genomic_DNA"/>
</dbReference>
<evidence type="ECO:0000313" key="1">
    <source>
        <dbReference type="EMBL" id="SNS40562.1"/>
    </source>
</evidence>
<organism evidence="1 2">
    <name type="scientific">Dokdonia pacifica</name>
    <dbReference type="NCBI Taxonomy" id="1627892"/>
    <lineage>
        <taxon>Bacteria</taxon>
        <taxon>Pseudomonadati</taxon>
        <taxon>Bacteroidota</taxon>
        <taxon>Flavobacteriia</taxon>
        <taxon>Flavobacteriales</taxon>
        <taxon>Flavobacteriaceae</taxon>
        <taxon>Dokdonia</taxon>
    </lineage>
</organism>
<protein>
    <submittedName>
        <fullName evidence="1">Uncharacterized protein</fullName>
    </submittedName>
</protein>
<sequence>MIRQQQKSKAIDNALWLNFEHRRTDKEYGVIQSIEHDYLIVPVDHPTVVGETFEILPESYTSLSYDRIAEIFADLNPLWFWEELKGTFGTLNGELLRFLLAYDIPLEKLIRYSLSARGYDKEMQWVGFNKAKEIWLE</sequence>
<gene>
    <name evidence="1" type="ORF">SAMN06265376_11443</name>
</gene>
<dbReference type="Proteomes" id="UP000198379">
    <property type="component" value="Unassembled WGS sequence"/>
</dbReference>
<dbReference type="OrthoDB" id="1201446at2"/>
<keyword evidence="2" id="KW-1185">Reference proteome</keyword>
<dbReference type="AlphaFoldDB" id="A0A239E9H0"/>
<dbReference type="RefSeq" id="WP_089374078.1">
    <property type="nucleotide sequence ID" value="NZ_BMEP01000004.1"/>
</dbReference>
<accession>A0A239E9H0</accession>
<proteinExistence type="predicted"/>